<name>G0W429_NAUDC</name>
<dbReference type="STRING" id="1071378.G0W429"/>
<sequence>MEAFLNEDDIAFEYELQKDPQNLTAWKRYLDHWKSQLRDPNNKNSKRTEDLIEWLYERLLLQFVDDGELWMEYITWQNDRFMANKFKYSKMTLIFQKCLDTCQEKTPTDIYFMFLDFALEQYDLKLIREVFDISITRLKIQDQGTLWGKIIEFIYEKFLPLTFADEEDENDVEQDQYDELQLLIYKTLFATDNEITSKNNEETDFANVWASHFLRRYILVCPPSAVEQVLQALYNTKDYNTAIEIYKQSMRETKGTSTSYLPTKGSSFDINLNYLKMLESLKLEKEYELFAEELEKQFPTECLTVTILKAKHYIKQAKFDQFEELLQKSLKATSSVHDFTILYNLHLNFEQAFLETIINELKDNKTLQTDPKWEELLSSHFQIAQDLTVNYKLKMNNLKLRQNPNMISTWNERVALFEAKSKKVEVYTEAIMKIDPLKVITRGVFGKLWVSYAQIYWDSKNYDSARQIYESALKVPFPYIEDLEEIWTTWINNELELDDGVQRCLLLLDTALIAPDHPDVIIDKFRASHGKVPAQTIVFNSLKLWSLKIDLLEMVNSTFENEKIWKDKIIETYESAIKLKILSPMMFINYAHFLKNCGRTLDSYQVYERAVAIFTPETQNEIWNIYLSEVVESSIISKEHIRELFDQSLRHLIQAGVDCKALFILYSKYEAEKNGLIKKSVDILLDGAKNNGEGRTYLNSRLTLWDMCISEAESNFGISVARELYEQAITALPNSKVIPYILKFAHLEAKSKEVTRAREIMEYGAKLLPPVENTDLWEHWDKFELEYGNKETYKNMLRLKRQLENEMKIDTEEASHNDGNVQFVTAAASAKQQKTMTTSNPEEIELDL</sequence>
<evidence type="ECO:0000313" key="14">
    <source>
        <dbReference type="Proteomes" id="UP000000689"/>
    </source>
</evidence>
<evidence type="ECO:0000256" key="8">
    <source>
        <dbReference type="ARBA" id="ARBA00039472"/>
    </source>
</evidence>
<dbReference type="SUPFAM" id="SSF48452">
    <property type="entry name" value="TPR-like"/>
    <property type="match status" value="2"/>
</dbReference>
<dbReference type="GeneID" id="11493574"/>
<feature type="domain" description="Pre-mRNA-splicing factor Syf1/CRNKL1-like C-terminal HAT-repeats" evidence="11">
    <location>
        <begin position="443"/>
        <end position="836"/>
    </location>
</feature>
<feature type="domain" description="Pre-mRNA-splicing factor SYF1 central HAT repeats" evidence="10">
    <location>
        <begin position="227"/>
        <end position="434"/>
    </location>
</feature>
<dbReference type="InterPro" id="IPR055430">
    <property type="entry name" value="HAT_Syf1_CNRKL1_C"/>
</dbReference>
<dbReference type="AlphaFoldDB" id="G0W429"/>
<reference evidence="13 14" key="1">
    <citation type="journal article" date="2011" name="Proc. Natl. Acad. Sci. U.S.A.">
        <title>Evolutionary erosion of yeast sex chromosomes by mating-type switching accidents.</title>
        <authorList>
            <person name="Gordon J.L."/>
            <person name="Armisen D."/>
            <person name="Proux-Wera E."/>
            <person name="Oheigeartaigh S.S."/>
            <person name="Byrne K.P."/>
            <person name="Wolfe K.H."/>
        </authorList>
    </citation>
    <scope>NUCLEOTIDE SEQUENCE [LARGE SCALE GENOMIC DNA]</scope>
    <source>
        <strain evidence="14">ATCC 10597 / BCRC 20456 / CBS 421 / NBRC 0211 / NRRL Y-12639</strain>
    </source>
</reference>
<dbReference type="PANTHER" id="PTHR11246:SF5">
    <property type="entry name" value="PRE-MRNA-SPLICING FACTOR SYF1"/>
    <property type="match status" value="1"/>
</dbReference>
<evidence type="ECO:0000256" key="7">
    <source>
        <dbReference type="ARBA" id="ARBA00023242"/>
    </source>
</evidence>
<organism evidence="13 14">
    <name type="scientific">Naumovozyma dairenensis (strain ATCC 10597 / BCRC 20456 / CBS 421 / NBRC 0211 / NRRL Y-12639)</name>
    <name type="common">Saccharomyces dairenensis</name>
    <dbReference type="NCBI Taxonomy" id="1071378"/>
    <lineage>
        <taxon>Eukaryota</taxon>
        <taxon>Fungi</taxon>
        <taxon>Dikarya</taxon>
        <taxon>Ascomycota</taxon>
        <taxon>Saccharomycotina</taxon>
        <taxon>Saccharomycetes</taxon>
        <taxon>Saccharomycetales</taxon>
        <taxon>Saccharomycetaceae</taxon>
        <taxon>Naumovozyma</taxon>
    </lineage>
</organism>
<dbReference type="GO" id="GO:0000349">
    <property type="term" value="P:generation of catalytic spliceosome for first transesterification step"/>
    <property type="evidence" value="ECO:0007669"/>
    <property type="project" value="EnsemblFungi"/>
</dbReference>
<dbReference type="OrthoDB" id="10067343at2759"/>
<dbReference type="eggNOG" id="KOG2047">
    <property type="taxonomic scope" value="Eukaryota"/>
</dbReference>
<dbReference type="InterPro" id="IPR056350">
    <property type="entry name" value="HAT_Syf1_central"/>
</dbReference>
<dbReference type="GO" id="GO:0000974">
    <property type="term" value="C:Prp19 complex"/>
    <property type="evidence" value="ECO:0007669"/>
    <property type="project" value="EnsemblFungi"/>
</dbReference>
<dbReference type="Pfam" id="PF23233">
    <property type="entry name" value="HAT_Syf1_CNRKL1_N"/>
    <property type="match status" value="1"/>
</dbReference>
<protein>
    <recommendedName>
        <fullName evidence="8">Pre-mRNA-splicing factor SYF1</fullName>
    </recommendedName>
</protein>
<dbReference type="GO" id="GO:0005829">
    <property type="term" value="C:cytosol"/>
    <property type="evidence" value="ECO:0007669"/>
    <property type="project" value="EnsemblFungi"/>
</dbReference>
<dbReference type="InterPro" id="IPR003107">
    <property type="entry name" value="HAT"/>
</dbReference>
<dbReference type="GO" id="GO:0071008">
    <property type="term" value="C:U2-type post-mRNA release spliceosomal complex"/>
    <property type="evidence" value="ECO:0007669"/>
    <property type="project" value="EnsemblFungi"/>
</dbReference>
<evidence type="ECO:0000256" key="9">
    <source>
        <dbReference type="SAM" id="MobiDB-lite"/>
    </source>
</evidence>
<keyword evidence="6" id="KW-0508">mRNA splicing</keyword>
<evidence type="ECO:0000256" key="5">
    <source>
        <dbReference type="ARBA" id="ARBA00022737"/>
    </source>
</evidence>
<evidence type="ECO:0000256" key="6">
    <source>
        <dbReference type="ARBA" id="ARBA00023187"/>
    </source>
</evidence>
<dbReference type="PANTHER" id="PTHR11246">
    <property type="entry name" value="PRE-MRNA SPLICING FACTOR"/>
    <property type="match status" value="1"/>
</dbReference>
<evidence type="ECO:0000259" key="12">
    <source>
        <dbReference type="Pfam" id="PF23233"/>
    </source>
</evidence>
<feature type="domain" description="Pre-mRNA-splicing factor Syf1-like N-terminal HAT-repeats" evidence="12">
    <location>
        <begin position="8"/>
        <end position="156"/>
    </location>
</feature>
<dbReference type="InterPro" id="IPR055433">
    <property type="entry name" value="HAT_Syf1-like_N"/>
</dbReference>
<feature type="compositionally biased region" description="Polar residues" evidence="9">
    <location>
        <begin position="830"/>
        <end position="841"/>
    </location>
</feature>
<comment type="subcellular location">
    <subcellularLocation>
        <location evidence="1">Nucleus</location>
    </subcellularLocation>
</comment>
<dbReference type="RefSeq" id="XP_003667810.1">
    <property type="nucleotide sequence ID" value="XM_003667762.1"/>
</dbReference>
<dbReference type="Gene3D" id="1.25.40.10">
    <property type="entry name" value="Tetratricopeptide repeat domain"/>
    <property type="match status" value="3"/>
</dbReference>
<dbReference type="OMA" id="IWYNYLR"/>
<evidence type="ECO:0000256" key="2">
    <source>
        <dbReference type="ARBA" id="ARBA00008644"/>
    </source>
</evidence>
<evidence type="ECO:0000259" key="11">
    <source>
        <dbReference type="Pfam" id="PF23231"/>
    </source>
</evidence>
<proteinExistence type="inferred from homology"/>
<keyword evidence="14" id="KW-1185">Reference proteome</keyword>
<evidence type="ECO:0000256" key="3">
    <source>
        <dbReference type="ARBA" id="ARBA00022664"/>
    </source>
</evidence>
<dbReference type="Pfam" id="PF23231">
    <property type="entry name" value="HAT_Syf1_CNRKL1_C"/>
    <property type="match status" value="1"/>
</dbReference>
<evidence type="ECO:0000256" key="1">
    <source>
        <dbReference type="ARBA" id="ARBA00004123"/>
    </source>
</evidence>
<dbReference type="KEGG" id="ndi:NDAI_0A04100"/>
<dbReference type="InterPro" id="IPR011990">
    <property type="entry name" value="TPR-like_helical_dom_sf"/>
</dbReference>
<gene>
    <name evidence="13" type="primary">NDAI0A04100</name>
    <name evidence="13" type="ordered locus">NDAI_0A04100</name>
</gene>
<dbReference type="EMBL" id="HE580267">
    <property type="protein sequence ID" value="CCD22567.1"/>
    <property type="molecule type" value="Genomic_DNA"/>
</dbReference>
<dbReference type="SMART" id="SM00386">
    <property type="entry name" value="HAT"/>
    <property type="match status" value="7"/>
</dbReference>
<feature type="region of interest" description="Disordered" evidence="9">
    <location>
        <begin position="829"/>
        <end position="848"/>
    </location>
</feature>
<evidence type="ECO:0000313" key="13">
    <source>
        <dbReference type="EMBL" id="CCD22567.1"/>
    </source>
</evidence>
<dbReference type="HOGENOM" id="CLU_007736_0_0_1"/>
<dbReference type="GO" id="GO:0071007">
    <property type="term" value="C:U2-type catalytic step 2 spliceosome"/>
    <property type="evidence" value="ECO:0007669"/>
    <property type="project" value="EnsemblFungi"/>
</dbReference>
<keyword evidence="4" id="KW-0747">Spliceosome</keyword>
<dbReference type="InterPro" id="IPR045075">
    <property type="entry name" value="Syf1-like"/>
</dbReference>
<dbReference type="GO" id="GO:0071006">
    <property type="term" value="C:U2-type catalytic step 1 spliceosome"/>
    <property type="evidence" value="ECO:0007669"/>
    <property type="project" value="EnsemblFungi"/>
</dbReference>
<dbReference type="Pfam" id="PF23220">
    <property type="entry name" value="HAT_Syf1_M"/>
    <property type="match status" value="1"/>
</dbReference>
<dbReference type="Proteomes" id="UP000000689">
    <property type="component" value="Chromosome 1"/>
</dbReference>
<keyword evidence="7" id="KW-0539">Nucleus</keyword>
<evidence type="ECO:0000256" key="4">
    <source>
        <dbReference type="ARBA" id="ARBA00022728"/>
    </source>
</evidence>
<evidence type="ECO:0000259" key="10">
    <source>
        <dbReference type="Pfam" id="PF23220"/>
    </source>
</evidence>
<comment type="similarity">
    <text evidence="2">Belongs to the crooked-neck family.</text>
</comment>
<accession>G0W429</accession>
<keyword evidence="5" id="KW-0677">Repeat</keyword>
<dbReference type="GO" id="GO:0071004">
    <property type="term" value="C:U2-type prespliceosome"/>
    <property type="evidence" value="ECO:0007669"/>
    <property type="project" value="EnsemblFungi"/>
</dbReference>
<keyword evidence="3" id="KW-0507">mRNA processing</keyword>